<accession>A0A4R8MKJ9</accession>
<evidence type="ECO:0000313" key="1">
    <source>
        <dbReference type="EMBL" id="TDY64932.1"/>
    </source>
</evidence>
<sequence length="42" mass="5045">MKNRQDVRYCCPALFRFVENVLMPFSRREKGSFFTIRKGMGK</sequence>
<evidence type="ECO:0000313" key="2">
    <source>
        <dbReference type="Proteomes" id="UP000295066"/>
    </source>
</evidence>
<proteinExistence type="predicted"/>
<comment type="caution">
    <text evidence="1">The sequence shown here is derived from an EMBL/GenBank/DDBJ whole genome shotgun (WGS) entry which is preliminary data.</text>
</comment>
<dbReference type="AlphaFoldDB" id="A0A4R8MKJ9"/>
<name>A0A4R8MKJ9_9BACT</name>
<dbReference type="RefSeq" id="WP_274542650.1">
    <property type="nucleotide sequence ID" value="NZ_SORI01000001.1"/>
</dbReference>
<organism evidence="1 2">
    <name type="scientific">Aminivibrio pyruvatiphilus</name>
    <dbReference type="NCBI Taxonomy" id="1005740"/>
    <lineage>
        <taxon>Bacteria</taxon>
        <taxon>Thermotogati</taxon>
        <taxon>Synergistota</taxon>
        <taxon>Synergistia</taxon>
        <taxon>Synergistales</taxon>
        <taxon>Aminobacteriaceae</taxon>
        <taxon>Aminivibrio</taxon>
    </lineage>
</organism>
<reference evidence="1 2" key="1">
    <citation type="submission" date="2019-03" db="EMBL/GenBank/DDBJ databases">
        <title>Genomic Encyclopedia of Type Strains, Phase IV (KMG-IV): sequencing the most valuable type-strain genomes for metagenomic binning, comparative biology and taxonomic classification.</title>
        <authorList>
            <person name="Goeker M."/>
        </authorList>
    </citation>
    <scope>NUCLEOTIDE SEQUENCE [LARGE SCALE GENOMIC DNA]</scope>
    <source>
        <strain evidence="1 2">DSM 25964</strain>
    </source>
</reference>
<dbReference type="Proteomes" id="UP000295066">
    <property type="component" value="Unassembled WGS sequence"/>
</dbReference>
<protein>
    <submittedName>
        <fullName evidence="1">Uncharacterized protein</fullName>
    </submittedName>
</protein>
<dbReference type="EMBL" id="SORI01000001">
    <property type="protein sequence ID" value="TDY64932.1"/>
    <property type="molecule type" value="Genomic_DNA"/>
</dbReference>
<keyword evidence="2" id="KW-1185">Reference proteome</keyword>
<gene>
    <name evidence="1" type="ORF">C8D99_10178</name>
</gene>